<dbReference type="CDD" id="cd03441">
    <property type="entry name" value="R_hydratase_like"/>
    <property type="match status" value="1"/>
</dbReference>
<accession>A0A1S1YVK2</accession>
<dbReference type="OrthoDB" id="9790913at2"/>
<dbReference type="EMBL" id="JRYR02000001">
    <property type="protein sequence ID" value="OHX65030.1"/>
    <property type="molecule type" value="Genomic_DNA"/>
</dbReference>
<dbReference type="InterPro" id="IPR002539">
    <property type="entry name" value="MaoC-like_dom"/>
</dbReference>
<dbReference type="Proteomes" id="UP000179797">
    <property type="component" value="Unassembled WGS sequence"/>
</dbReference>
<evidence type="ECO:0000313" key="2">
    <source>
        <dbReference type="EMBL" id="OHX65030.1"/>
    </source>
</evidence>
<dbReference type="SUPFAM" id="SSF54637">
    <property type="entry name" value="Thioesterase/thiol ester dehydrase-isomerase"/>
    <property type="match status" value="1"/>
</dbReference>
<evidence type="ECO:0000313" key="3">
    <source>
        <dbReference type="Proteomes" id="UP000179797"/>
    </source>
</evidence>
<dbReference type="PANTHER" id="PTHR43841">
    <property type="entry name" value="3-HYDROXYACYL-THIOESTER DEHYDRATASE HTDX-RELATED"/>
    <property type="match status" value="1"/>
</dbReference>
<organism evidence="2 3">
    <name type="scientific">Flammeovirga pacifica</name>
    <dbReference type="NCBI Taxonomy" id="915059"/>
    <lineage>
        <taxon>Bacteria</taxon>
        <taxon>Pseudomonadati</taxon>
        <taxon>Bacteroidota</taxon>
        <taxon>Cytophagia</taxon>
        <taxon>Cytophagales</taxon>
        <taxon>Flammeovirgaceae</taxon>
        <taxon>Flammeovirga</taxon>
    </lineage>
</organism>
<proteinExistence type="predicted"/>
<reference evidence="2 3" key="1">
    <citation type="journal article" date="2012" name="Int. J. Syst. Evol. Microbiol.">
        <title>Flammeovirga pacifica sp. nov., isolated from deep-sea sediment.</title>
        <authorList>
            <person name="Xu H."/>
            <person name="Fu Y."/>
            <person name="Yang N."/>
            <person name="Ding Z."/>
            <person name="Lai Q."/>
            <person name="Zeng R."/>
        </authorList>
    </citation>
    <scope>NUCLEOTIDE SEQUENCE [LARGE SCALE GENOMIC DNA]</scope>
    <source>
        <strain evidence="3">DSM 24597 / LMG 26175 / WPAGA1</strain>
    </source>
</reference>
<keyword evidence="3" id="KW-1185">Reference proteome</keyword>
<name>A0A1S1YVK2_FLAPC</name>
<dbReference type="STRING" id="915059.NH26_01020"/>
<evidence type="ECO:0000259" key="1">
    <source>
        <dbReference type="Pfam" id="PF01575"/>
    </source>
</evidence>
<dbReference type="Gene3D" id="3.10.129.10">
    <property type="entry name" value="Hotdog Thioesterase"/>
    <property type="match status" value="1"/>
</dbReference>
<protein>
    <recommendedName>
        <fullName evidence="1">MaoC-like domain-containing protein</fullName>
    </recommendedName>
</protein>
<gene>
    <name evidence="2" type="ORF">NH26_01020</name>
</gene>
<feature type="domain" description="MaoC-like" evidence="1">
    <location>
        <begin position="183"/>
        <end position="253"/>
    </location>
</feature>
<dbReference type="PANTHER" id="PTHR43841:SF1">
    <property type="entry name" value="3-HYDROXYACYL-THIOESTER DEHYDRATASE X"/>
    <property type="match status" value="1"/>
</dbReference>
<dbReference type="InterPro" id="IPR029069">
    <property type="entry name" value="HotDog_dom_sf"/>
</dbReference>
<comment type="caution">
    <text evidence="2">The sequence shown here is derived from an EMBL/GenBank/DDBJ whole genome shotgun (WGS) entry which is preliminary data.</text>
</comment>
<dbReference type="AlphaFoldDB" id="A0A1S1YVK2"/>
<sequence length="289" mass="33237">MNNTRIIWQQRKMIGMITRIFFKTIFPFLERKNKGEIPTLERKLKTPPKGLIDAYVKWSGGDHSKYKQSIPPHMFSQFALHLGMSLLCKVPYKISKIINQGVNVKVHGDLLRNKNIFAETNIIDLYEENGRARVKQKMYIGHQKGENIIEITLYSAFIIGRKKKLDRTPEESIEMETIGHWSVNKQAGLEFAKLTGDFNPIHWVDFIAKKTPFKQTILHGLGQLAKTFELIEQTKGKVKEIELKFIKPVKLSQNRVDVKIASHPITDSPCKLQLCDTKGKQLSVGHVLY</sequence>
<dbReference type="Pfam" id="PF01575">
    <property type="entry name" value="MaoC_dehydratas"/>
    <property type="match status" value="1"/>
</dbReference>
<dbReference type="RefSeq" id="WP_052432188.1">
    <property type="nucleotide sequence ID" value="NZ_JRYR02000001.1"/>
</dbReference>